<dbReference type="RefSeq" id="WP_075548518.1">
    <property type="nucleotide sequence ID" value="NZ_CADEAW010000019.1"/>
</dbReference>
<dbReference type="EMBL" id="UPHM01000059">
    <property type="protein sequence ID" value="VAZ94243.1"/>
    <property type="molecule type" value="Genomic_DNA"/>
</dbReference>
<dbReference type="Gene3D" id="2.30.110.10">
    <property type="entry name" value="Electron Transport, Fmn-binding Protein, Chain A"/>
    <property type="match status" value="1"/>
</dbReference>
<evidence type="ECO:0000313" key="6">
    <source>
        <dbReference type="Proteomes" id="UP000271464"/>
    </source>
</evidence>
<evidence type="ECO:0000313" key="7">
    <source>
        <dbReference type="Proteomes" id="UP000279331"/>
    </source>
</evidence>
<dbReference type="Proteomes" id="UP000279331">
    <property type="component" value="Unassembled WGS sequence"/>
</dbReference>
<dbReference type="EMBL" id="UPHL01000069">
    <property type="protein sequence ID" value="VAZ83988.1"/>
    <property type="molecule type" value="Genomic_DNA"/>
</dbReference>
<keyword evidence="6" id="KW-1185">Reference proteome</keyword>
<evidence type="ECO:0000313" key="2">
    <source>
        <dbReference type="EMBL" id="ORC05415.1"/>
    </source>
</evidence>
<evidence type="ECO:0000313" key="4">
    <source>
        <dbReference type="EMBL" id="VAZ94243.1"/>
    </source>
</evidence>
<accession>A0A1X0L375</accession>
<evidence type="ECO:0000313" key="3">
    <source>
        <dbReference type="EMBL" id="VAZ83988.1"/>
    </source>
</evidence>
<dbReference type="Proteomes" id="UP000192335">
    <property type="component" value="Unassembled WGS sequence"/>
</dbReference>
<dbReference type="Proteomes" id="UP000271464">
    <property type="component" value="Unassembled WGS sequence"/>
</dbReference>
<dbReference type="EMBL" id="MWQA01000001">
    <property type="protein sequence ID" value="ORC05415.1"/>
    <property type="molecule type" value="Genomic_DNA"/>
</dbReference>
<evidence type="ECO:0000313" key="5">
    <source>
        <dbReference type="Proteomes" id="UP000192335"/>
    </source>
</evidence>
<name>A0A1X0L375_9MYCO</name>
<organism evidence="2 5">
    <name type="scientific">Mycobacterium persicum</name>
    <dbReference type="NCBI Taxonomy" id="1487726"/>
    <lineage>
        <taxon>Bacteria</taxon>
        <taxon>Bacillati</taxon>
        <taxon>Actinomycetota</taxon>
        <taxon>Actinomycetes</taxon>
        <taxon>Mycobacteriales</taxon>
        <taxon>Mycobacteriaceae</taxon>
        <taxon>Mycobacterium</taxon>
    </lineage>
</organism>
<evidence type="ECO:0008006" key="8">
    <source>
        <dbReference type="Google" id="ProtNLM"/>
    </source>
</evidence>
<sequence>MVSILDTRVALDWPTIRGQAGAFITTEYASLDRGGAPITWPVTPYLGENGRSVDVTTGLTYPLKAERARRNPKVSLSFSQPLGSRLVDPATFVIHGLATVRDADLRANSARYLAEVAAHLPEAFDSIPTVMLRRMAWYWARIWIEVTPVRVLWWRGGNLDQPPQLWQPQTPPTVEPSDPAPVGRGAGSWTTRAAADWRMRMRGALDRLGLPVLTSVTLDGWPLPLRVRTAKPIPGGFRMRPPAGIDIIDGPACLTFHTHGPAFESQDNACLVGHCRNVGEHVEFDVERALNDFIIPANPLRRAVHLMSASRRLKRRLDSEARRRGQLVPSFDELGFTKPKTKRS</sequence>
<reference evidence="2 5" key="1">
    <citation type="submission" date="2017-02" db="EMBL/GenBank/DDBJ databases">
        <title>Mycobacterium kansasii genomes.</title>
        <authorList>
            <person name="Borowka P."/>
            <person name="Strapagiel D."/>
            <person name="Marciniak B."/>
            <person name="Lach J."/>
            <person name="Bakula Z."/>
            <person name="Van Ingen J."/>
            <person name="Safianowska A."/>
            <person name="Brzostek A."/>
            <person name="Dziadek J."/>
            <person name="Jagielski T."/>
        </authorList>
    </citation>
    <scope>NUCLEOTIDE SEQUENCE [LARGE SCALE GENOMIC DNA]</scope>
    <source>
        <strain evidence="2 5">12MK</strain>
    </source>
</reference>
<dbReference type="OrthoDB" id="162914at2"/>
<reference evidence="6 7" key="2">
    <citation type="submission" date="2018-09" db="EMBL/GenBank/DDBJ databases">
        <authorList>
            <person name="Tagini F."/>
        </authorList>
    </citation>
    <scope>NUCLEOTIDE SEQUENCE [LARGE SCALE GENOMIC DNA]</scope>
    <source>
        <strain evidence="4 6">MK4</strain>
        <strain evidence="3 7">MK42</strain>
    </source>
</reference>
<evidence type="ECO:0000256" key="1">
    <source>
        <dbReference type="SAM" id="MobiDB-lite"/>
    </source>
</evidence>
<comment type="caution">
    <text evidence="2">The sequence shown here is derived from an EMBL/GenBank/DDBJ whole genome shotgun (WGS) entry which is preliminary data.</text>
</comment>
<dbReference type="AlphaFoldDB" id="A0A1X0L375"/>
<dbReference type="InterPro" id="IPR012349">
    <property type="entry name" value="Split_barrel_FMN-bd"/>
</dbReference>
<dbReference type="SUPFAM" id="SSF50475">
    <property type="entry name" value="FMN-binding split barrel"/>
    <property type="match status" value="1"/>
</dbReference>
<feature type="region of interest" description="Disordered" evidence="1">
    <location>
        <begin position="162"/>
        <end position="187"/>
    </location>
</feature>
<proteinExistence type="predicted"/>
<dbReference type="GeneID" id="66595812"/>
<protein>
    <recommendedName>
        <fullName evidence="8">Hemerythrin</fullName>
    </recommendedName>
</protein>
<gene>
    <name evidence="2" type="ORF">B4U45_00690</name>
    <name evidence="3" type="ORF">LAUMK42_02807</name>
    <name evidence="4" type="ORF">LAUMK4_02735</name>
</gene>